<evidence type="ECO:0000313" key="2">
    <source>
        <dbReference type="Proteomes" id="UP000260733"/>
    </source>
</evidence>
<accession>A0A3E2W4N5</accession>
<proteinExistence type="predicted"/>
<name>A0A3E2W4N5_9FIRM</name>
<reference evidence="1 2" key="1">
    <citation type="submission" date="2018-08" db="EMBL/GenBank/DDBJ databases">
        <title>A genome reference for cultivated species of the human gut microbiota.</title>
        <authorList>
            <person name="Zou Y."/>
            <person name="Xue W."/>
            <person name="Luo G."/>
        </authorList>
    </citation>
    <scope>NUCLEOTIDE SEQUENCE [LARGE SCALE GENOMIC DNA]</scope>
    <source>
        <strain evidence="1 2">AM37-13AC</strain>
    </source>
</reference>
<dbReference type="RefSeq" id="WP_117554293.1">
    <property type="nucleotide sequence ID" value="NZ_QVFB01000011.1"/>
</dbReference>
<dbReference type="EMBL" id="QVFB01000011">
    <property type="protein sequence ID" value="RGC18839.1"/>
    <property type="molecule type" value="Genomic_DNA"/>
</dbReference>
<dbReference type="Proteomes" id="UP000260733">
    <property type="component" value="Unassembled WGS sequence"/>
</dbReference>
<sequence>MYRIAVLTGTVFENCDRNRRKLRGNLTQSKPKEAYYEEDSTKPVSGIFTGCAAGTGDGAWRRWYGDKMFEL</sequence>
<organism evidence="1 2">
    <name type="scientific">Faecalibacterium prausnitzii</name>
    <dbReference type="NCBI Taxonomy" id="853"/>
    <lineage>
        <taxon>Bacteria</taxon>
        <taxon>Bacillati</taxon>
        <taxon>Bacillota</taxon>
        <taxon>Clostridia</taxon>
        <taxon>Eubacteriales</taxon>
        <taxon>Oscillospiraceae</taxon>
        <taxon>Faecalibacterium</taxon>
    </lineage>
</organism>
<gene>
    <name evidence="1" type="ORF">DW855_08365</name>
</gene>
<evidence type="ECO:0000313" key="1">
    <source>
        <dbReference type="EMBL" id="RGC18839.1"/>
    </source>
</evidence>
<dbReference type="AlphaFoldDB" id="A0A3E2W4N5"/>
<comment type="caution">
    <text evidence="1">The sequence shown here is derived from an EMBL/GenBank/DDBJ whole genome shotgun (WGS) entry which is preliminary data.</text>
</comment>
<protein>
    <submittedName>
        <fullName evidence="1">Uncharacterized protein</fullName>
    </submittedName>
</protein>